<proteinExistence type="predicted"/>
<accession>A0A1M7BGU0</accession>
<evidence type="ECO:0000259" key="1">
    <source>
        <dbReference type="Pfam" id="PF01636"/>
    </source>
</evidence>
<dbReference type="Gene3D" id="3.30.200.20">
    <property type="entry name" value="Phosphorylase Kinase, domain 1"/>
    <property type="match status" value="1"/>
</dbReference>
<organism evidence="2 3">
    <name type="scientific">Roseovarius litoreus</name>
    <dbReference type="NCBI Taxonomy" id="1155722"/>
    <lineage>
        <taxon>Bacteria</taxon>
        <taxon>Pseudomonadati</taxon>
        <taxon>Pseudomonadota</taxon>
        <taxon>Alphaproteobacteria</taxon>
        <taxon>Rhodobacterales</taxon>
        <taxon>Roseobacteraceae</taxon>
        <taxon>Roseovarius</taxon>
    </lineage>
</organism>
<name>A0A1M7BGU0_9RHOB</name>
<dbReference type="AlphaFoldDB" id="A0A1M7BGU0"/>
<feature type="domain" description="Aminoglycoside phosphotransferase" evidence="1">
    <location>
        <begin position="22"/>
        <end position="248"/>
    </location>
</feature>
<dbReference type="Proteomes" id="UP000322545">
    <property type="component" value="Unassembled WGS sequence"/>
</dbReference>
<evidence type="ECO:0000313" key="3">
    <source>
        <dbReference type="Proteomes" id="UP000322545"/>
    </source>
</evidence>
<protein>
    <recommendedName>
        <fullName evidence="1">Aminoglycoside phosphotransferase domain-containing protein</fullName>
    </recommendedName>
</protein>
<sequence length="341" mass="37136">MSDRDALIRGFIDATDWAGATVAPLAGDASNRRYLRLTHPDGAATAVLMDAPSDRGEDVRPFVSIAGYLTSVGLSAPRILAQDHGAGLLLLEDLGDDLFASVIPADPSLENSLYSCATDLLADLHSHPVPSGLQSYAPPLMAELAALAFDWYLASTTGPDTTARGHFHSAMLDALTRHAATADVLVQRDYHAQNLLWLPQRQGLARVGLLDFQDAMLGHRAYDLVSLLQDARRDVPRAIEDIMIDRYIASTGQDESAFRTAYHVLGAQRNLRILGVFTRLCVRDGKAHYVDLIPRVWTHLIRDLSDPSLSDLADITRAHLPAPDASILHKVKEQCATVPAR</sequence>
<dbReference type="Gene3D" id="3.90.1200.10">
    <property type="match status" value="1"/>
</dbReference>
<dbReference type="SUPFAM" id="SSF56112">
    <property type="entry name" value="Protein kinase-like (PK-like)"/>
    <property type="match status" value="1"/>
</dbReference>
<dbReference type="Pfam" id="PF01636">
    <property type="entry name" value="APH"/>
    <property type="match status" value="1"/>
</dbReference>
<gene>
    <name evidence="2" type="ORF">SAMN05443432_101825</name>
</gene>
<dbReference type="EMBL" id="FRCB01000001">
    <property type="protein sequence ID" value="SHL54210.1"/>
    <property type="molecule type" value="Genomic_DNA"/>
</dbReference>
<dbReference type="InterPro" id="IPR011009">
    <property type="entry name" value="Kinase-like_dom_sf"/>
</dbReference>
<dbReference type="InterPro" id="IPR002575">
    <property type="entry name" value="Aminoglycoside_PTrfase"/>
</dbReference>
<dbReference type="RefSeq" id="WP_149778338.1">
    <property type="nucleotide sequence ID" value="NZ_FRCB01000001.1"/>
</dbReference>
<reference evidence="2 3" key="1">
    <citation type="submission" date="2016-11" db="EMBL/GenBank/DDBJ databases">
        <authorList>
            <person name="Varghese N."/>
            <person name="Submissions S."/>
        </authorList>
    </citation>
    <scope>NUCLEOTIDE SEQUENCE [LARGE SCALE GENOMIC DNA]</scope>
    <source>
        <strain evidence="2 3">DSM 28249</strain>
    </source>
</reference>
<evidence type="ECO:0000313" key="2">
    <source>
        <dbReference type="EMBL" id="SHL54210.1"/>
    </source>
</evidence>
<keyword evidence="3" id="KW-1185">Reference proteome</keyword>